<evidence type="ECO:0000313" key="3">
    <source>
        <dbReference type="Proteomes" id="UP001066276"/>
    </source>
</evidence>
<evidence type="ECO:0008006" key="4">
    <source>
        <dbReference type="Google" id="ProtNLM"/>
    </source>
</evidence>
<accession>A0AAV7VNJ4</accession>
<name>A0AAV7VNJ4_PLEWA</name>
<feature type="compositionally biased region" description="Basic and acidic residues" evidence="1">
    <location>
        <begin position="10"/>
        <end position="59"/>
    </location>
</feature>
<reference evidence="2" key="1">
    <citation type="journal article" date="2022" name="bioRxiv">
        <title>Sequencing and chromosome-scale assembly of the giantPleurodeles waltlgenome.</title>
        <authorList>
            <person name="Brown T."/>
            <person name="Elewa A."/>
            <person name="Iarovenko S."/>
            <person name="Subramanian E."/>
            <person name="Araus A.J."/>
            <person name="Petzold A."/>
            <person name="Susuki M."/>
            <person name="Suzuki K.-i.T."/>
            <person name="Hayashi T."/>
            <person name="Toyoda A."/>
            <person name="Oliveira C."/>
            <person name="Osipova E."/>
            <person name="Leigh N.D."/>
            <person name="Simon A."/>
            <person name="Yun M.H."/>
        </authorList>
    </citation>
    <scope>NUCLEOTIDE SEQUENCE</scope>
    <source>
        <strain evidence="2">20211129_DDA</strain>
        <tissue evidence="2">Liver</tissue>
    </source>
</reference>
<feature type="compositionally biased region" description="Basic and acidic residues" evidence="1">
    <location>
        <begin position="98"/>
        <end position="116"/>
    </location>
</feature>
<feature type="compositionally biased region" description="Gly residues" evidence="1">
    <location>
        <begin position="117"/>
        <end position="128"/>
    </location>
</feature>
<feature type="region of interest" description="Disordered" evidence="1">
    <location>
        <begin position="1"/>
        <end position="128"/>
    </location>
</feature>
<gene>
    <name evidence="2" type="ORF">NDU88_007018</name>
</gene>
<dbReference type="EMBL" id="JANPWB010000003">
    <property type="protein sequence ID" value="KAJ1203225.1"/>
    <property type="molecule type" value="Genomic_DNA"/>
</dbReference>
<dbReference type="AlphaFoldDB" id="A0AAV7VNJ4"/>
<evidence type="ECO:0000256" key="1">
    <source>
        <dbReference type="SAM" id="MobiDB-lite"/>
    </source>
</evidence>
<proteinExistence type="predicted"/>
<comment type="caution">
    <text evidence="2">The sequence shown here is derived from an EMBL/GenBank/DDBJ whole genome shotgun (WGS) entry which is preliminary data.</text>
</comment>
<keyword evidence="3" id="KW-1185">Reference proteome</keyword>
<dbReference type="Proteomes" id="UP001066276">
    <property type="component" value="Chromosome 2_1"/>
</dbReference>
<protein>
    <recommendedName>
        <fullName evidence="4">Myelin basic protein</fullName>
    </recommendedName>
</protein>
<sequence>MGTLSDASDPDFRVRPRKETTDSPKGAERRETEDADSAKGEKPNPETRSLGPEEERNTGTEESALTIPKNPRTNATEPSHDPGGSWLRKVRSFIGLSEIKHSKGKQGRETGHKGEAGKGSGEKGTGAH</sequence>
<evidence type="ECO:0000313" key="2">
    <source>
        <dbReference type="EMBL" id="KAJ1203225.1"/>
    </source>
</evidence>
<organism evidence="2 3">
    <name type="scientific">Pleurodeles waltl</name>
    <name type="common">Iberian ribbed newt</name>
    <dbReference type="NCBI Taxonomy" id="8319"/>
    <lineage>
        <taxon>Eukaryota</taxon>
        <taxon>Metazoa</taxon>
        <taxon>Chordata</taxon>
        <taxon>Craniata</taxon>
        <taxon>Vertebrata</taxon>
        <taxon>Euteleostomi</taxon>
        <taxon>Amphibia</taxon>
        <taxon>Batrachia</taxon>
        <taxon>Caudata</taxon>
        <taxon>Salamandroidea</taxon>
        <taxon>Salamandridae</taxon>
        <taxon>Pleurodelinae</taxon>
        <taxon>Pleurodeles</taxon>
    </lineage>
</organism>